<gene>
    <name evidence="1" type="ORF">L6452_05292</name>
</gene>
<dbReference type="EMBL" id="CM042048">
    <property type="protein sequence ID" value="KAI3757749.1"/>
    <property type="molecule type" value="Genomic_DNA"/>
</dbReference>
<accession>A0ACB9EFJ7</accession>
<comment type="caution">
    <text evidence="1">The sequence shown here is derived from an EMBL/GenBank/DDBJ whole genome shotgun (WGS) entry which is preliminary data.</text>
</comment>
<dbReference type="Proteomes" id="UP001055879">
    <property type="component" value="Linkage Group LG02"/>
</dbReference>
<evidence type="ECO:0000313" key="1">
    <source>
        <dbReference type="EMBL" id="KAI3757749.1"/>
    </source>
</evidence>
<evidence type="ECO:0000313" key="2">
    <source>
        <dbReference type="Proteomes" id="UP001055879"/>
    </source>
</evidence>
<name>A0ACB9EFJ7_ARCLA</name>
<reference evidence="1 2" key="2">
    <citation type="journal article" date="2022" name="Mol. Ecol. Resour.">
        <title>The genomes of chicory, endive, great burdock and yacon provide insights into Asteraceae paleo-polyploidization history and plant inulin production.</title>
        <authorList>
            <person name="Fan W."/>
            <person name="Wang S."/>
            <person name="Wang H."/>
            <person name="Wang A."/>
            <person name="Jiang F."/>
            <person name="Liu H."/>
            <person name="Zhao H."/>
            <person name="Xu D."/>
            <person name="Zhang Y."/>
        </authorList>
    </citation>
    <scope>NUCLEOTIDE SEQUENCE [LARGE SCALE GENOMIC DNA]</scope>
    <source>
        <strain evidence="2">cv. Niubang</strain>
    </source>
</reference>
<sequence>MEESVFSMGDCYPMNETYVNELVGSSNVPPITGNVLDDDCGMDSSEKMFSDDEDDGEHPDPDVNGSGYAKKNMEEDLCHIMAMDIIWCDPLSCGYGDLVYNRYPN</sequence>
<keyword evidence="2" id="KW-1185">Reference proteome</keyword>
<proteinExistence type="predicted"/>
<organism evidence="1 2">
    <name type="scientific">Arctium lappa</name>
    <name type="common">Greater burdock</name>
    <name type="synonym">Lappa major</name>
    <dbReference type="NCBI Taxonomy" id="4217"/>
    <lineage>
        <taxon>Eukaryota</taxon>
        <taxon>Viridiplantae</taxon>
        <taxon>Streptophyta</taxon>
        <taxon>Embryophyta</taxon>
        <taxon>Tracheophyta</taxon>
        <taxon>Spermatophyta</taxon>
        <taxon>Magnoliopsida</taxon>
        <taxon>eudicotyledons</taxon>
        <taxon>Gunneridae</taxon>
        <taxon>Pentapetalae</taxon>
        <taxon>asterids</taxon>
        <taxon>campanulids</taxon>
        <taxon>Asterales</taxon>
        <taxon>Asteraceae</taxon>
        <taxon>Carduoideae</taxon>
        <taxon>Cardueae</taxon>
        <taxon>Arctiinae</taxon>
        <taxon>Arctium</taxon>
    </lineage>
</organism>
<protein>
    <submittedName>
        <fullName evidence="1">Uncharacterized protein</fullName>
    </submittedName>
</protein>
<reference evidence="2" key="1">
    <citation type="journal article" date="2022" name="Mol. Ecol. Resour.">
        <title>The genomes of chicory, endive, great burdock and yacon provide insights into Asteraceae palaeo-polyploidization history and plant inulin production.</title>
        <authorList>
            <person name="Fan W."/>
            <person name="Wang S."/>
            <person name="Wang H."/>
            <person name="Wang A."/>
            <person name="Jiang F."/>
            <person name="Liu H."/>
            <person name="Zhao H."/>
            <person name="Xu D."/>
            <person name="Zhang Y."/>
        </authorList>
    </citation>
    <scope>NUCLEOTIDE SEQUENCE [LARGE SCALE GENOMIC DNA]</scope>
    <source>
        <strain evidence="2">cv. Niubang</strain>
    </source>
</reference>